<feature type="domain" description="SpoVT-AbrB" evidence="2">
    <location>
        <begin position="3"/>
        <end position="49"/>
    </location>
</feature>
<dbReference type="Gene3D" id="2.10.260.10">
    <property type="match status" value="1"/>
</dbReference>
<dbReference type="PANTHER" id="PTHR34860:SF6">
    <property type="entry name" value="REPRESSOR-LIKE PROTEIN SSO7C3"/>
    <property type="match status" value="1"/>
</dbReference>
<organism evidence="3 4">
    <name type="scientific">Treponema peruense</name>
    <dbReference type="NCBI Taxonomy" id="2787628"/>
    <lineage>
        <taxon>Bacteria</taxon>
        <taxon>Pseudomonadati</taxon>
        <taxon>Spirochaetota</taxon>
        <taxon>Spirochaetia</taxon>
        <taxon>Spirochaetales</taxon>
        <taxon>Treponemataceae</taxon>
        <taxon>Treponema</taxon>
    </lineage>
</organism>
<gene>
    <name evidence="3" type="ORF">IWA51_05900</name>
</gene>
<protein>
    <submittedName>
        <fullName evidence="3">AbrB/MazE/SpoVT family DNA-binding domain-containing protein</fullName>
    </submittedName>
</protein>
<dbReference type="InterPro" id="IPR037914">
    <property type="entry name" value="SpoVT-AbrB_sf"/>
</dbReference>
<dbReference type="KEGG" id="tper:IWA51_05900"/>
<dbReference type="Pfam" id="PF04014">
    <property type="entry name" value="MazE_antitoxin"/>
    <property type="match status" value="1"/>
</dbReference>
<dbReference type="EMBL" id="CP064936">
    <property type="protein sequence ID" value="QQA02107.1"/>
    <property type="molecule type" value="Genomic_DNA"/>
</dbReference>
<evidence type="ECO:0000313" key="4">
    <source>
        <dbReference type="Proteomes" id="UP000595224"/>
    </source>
</evidence>
<dbReference type="AlphaFoldDB" id="A0A7T3RFC0"/>
<accession>A0A7T3RFC0</accession>
<keyword evidence="4" id="KW-1185">Reference proteome</keyword>
<proteinExistence type="predicted"/>
<evidence type="ECO:0000256" key="1">
    <source>
        <dbReference type="PROSITE-ProRule" id="PRU01076"/>
    </source>
</evidence>
<dbReference type="InterPro" id="IPR052975">
    <property type="entry name" value="Repressor-like_regulatory"/>
</dbReference>
<dbReference type="PROSITE" id="PS51740">
    <property type="entry name" value="SPOVT_ABRB"/>
    <property type="match status" value="1"/>
</dbReference>
<dbReference type="SUPFAM" id="SSF89447">
    <property type="entry name" value="AbrB/MazE/MraZ-like"/>
    <property type="match status" value="1"/>
</dbReference>
<dbReference type="PANTHER" id="PTHR34860">
    <property type="entry name" value="REPRESSOR-LIKE PROTEIN SSO7C3"/>
    <property type="match status" value="1"/>
</dbReference>
<name>A0A7T3RFC0_9SPIR</name>
<evidence type="ECO:0000259" key="2">
    <source>
        <dbReference type="PROSITE" id="PS51740"/>
    </source>
</evidence>
<keyword evidence="1 3" id="KW-0238">DNA-binding</keyword>
<dbReference type="GO" id="GO:0003677">
    <property type="term" value="F:DNA binding"/>
    <property type="evidence" value="ECO:0007669"/>
    <property type="project" value="UniProtKB-UniRule"/>
</dbReference>
<reference evidence="3 4" key="1">
    <citation type="submission" date="2020-11" db="EMBL/GenBank/DDBJ databases">
        <title>Treponema Peruensis nv. sp., first commensal Treponema isolated from human feces.</title>
        <authorList>
            <person name="Belkhou C."/>
            <person name="Raes J."/>
        </authorList>
    </citation>
    <scope>NUCLEOTIDE SEQUENCE [LARGE SCALE GENOMIC DNA]</scope>
    <source>
        <strain evidence="3 4">RCC2812</strain>
    </source>
</reference>
<dbReference type="RefSeq" id="WP_177527944.1">
    <property type="nucleotide sequence ID" value="NZ_CBCSHE010000006.1"/>
</dbReference>
<dbReference type="NCBIfam" id="TIGR01439">
    <property type="entry name" value="lp_hng_hel_AbrB"/>
    <property type="match status" value="1"/>
</dbReference>
<dbReference type="InterPro" id="IPR007159">
    <property type="entry name" value="SpoVT-AbrB_dom"/>
</dbReference>
<evidence type="ECO:0000313" key="3">
    <source>
        <dbReference type="EMBL" id="QQA02107.1"/>
    </source>
</evidence>
<sequence length="92" mass="10150">MGVEVLTVSSKGQIVLPVKMRRTIGITDGDKLAAFASDDGVIMLKVVKVPTVQDFKVRLDEAKDWAESVGYKEEDISDIIKSVRLAKRENSN</sequence>
<dbReference type="SMART" id="SM00966">
    <property type="entry name" value="SpoVT_AbrB"/>
    <property type="match status" value="1"/>
</dbReference>
<dbReference type="Proteomes" id="UP000595224">
    <property type="component" value="Chromosome"/>
</dbReference>